<feature type="transmembrane region" description="Helical" evidence="8">
    <location>
        <begin position="91"/>
        <end position="109"/>
    </location>
</feature>
<feature type="transmembrane region" description="Helical" evidence="8">
    <location>
        <begin position="20"/>
        <end position="40"/>
    </location>
</feature>
<comment type="subcellular location">
    <subcellularLocation>
        <location evidence="1">Membrane</location>
        <topology evidence="1">Multi-pass membrane protein</topology>
    </subcellularLocation>
</comment>
<dbReference type="Pfam" id="PF00001">
    <property type="entry name" value="7tm_1"/>
    <property type="match status" value="1"/>
</dbReference>
<dbReference type="PANTHER" id="PTHR46048:SF10">
    <property type="entry name" value="HYDROXYCARBOXYLIC ACID RECEPTOR 1-4-RELATED"/>
    <property type="match status" value="1"/>
</dbReference>
<gene>
    <name evidence="10" type="ORF">Baya_0848</name>
</gene>
<proteinExistence type="predicted"/>
<evidence type="ECO:0000313" key="10">
    <source>
        <dbReference type="EMBL" id="TSK14865.1"/>
    </source>
</evidence>
<comment type="caution">
    <text evidence="10">The sequence shown here is derived from an EMBL/GenBank/DDBJ whole genome shotgun (WGS) entry which is preliminary data.</text>
</comment>
<keyword evidence="7" id="KW-0807">Transducer</keyword>
<evidence type="ECO:0000256" key="2">
    <source>
        <dbReference type="ARBA" id="ARBA00022692"/>
    </source>
</evidence>
<keyword evidence="3 8" id="KW-1133">Transmembrane helix</keyword>
<feature type="domain" description="G-protein coupled receptors family 1 profile" evidence="9">
    <location>
        <begin position="32"/>
        <end position="284"/>
    </location>
</feature>
<protein>
    <submittedName>
        <fullName evidence="10">Hydroxycarboxylic acid receptor 2</fullName>
    </submittedName>
</protein>
<dbReference type="GO" id="GO:0005886">
    <property type="term" value="C:plasma membrane"/>
    <property type="evidence" value="ECO:0007669"/>
    <property type="project" value="TreeGrafter"/>
</dbReference>
<evidence type="ECO:0000256" key="4">
    <source>
        <dbReference type="ARBA" id="ARBA00023040"/>
    </source>
</evidence>
<dbReference type="Gene3D" id="1.20.1070.10">
    <property type="entry name" value="Rhodopsin 7-helix transmembrane proteins"/>
    <property type="match status" value="1"/>
</dbReference>
<dbReference type="EMBL" id="VCAZ01000002">
    <property type="protein sequence ID" value="TSK14865.1"/>
    <property type="molecule type" value="Genomic_DNA"/>
</dbReference>
<dbReference type="InterPro" id="IPR000276">
    <property type="entry name" value="GPCR_Rhodpsn"/>
</dbReference>
<keyword evidence="6 10" id="KW-0675">Receptor</keyword>
<dbReference type="PRINTS" id="PR00237">
    <property type="entry name" value="GPCRRHODOPSN"/>
</dbReference>
<dbReference type="GO" id="GO:0004930">
    <property type="term" value="F:G protein-coupled receptor activity"/>
    <property type="evidence" value="ECO:0007669"/>
    <property type="project" value="UniProtKB-KW"/>
</dbReference>
<keyword evidence="2 8" id="KW-0812">Transmembrane</keyword>
<dbReference type="AlphaFoldDB" id="A0A556TJF8"/>
<accession>A0A556TJF8</accession>
<dbReference type="Proteomes" id="UP000319801">
    <property type="component" value="Unassembled WGS sequence"/>
</dbReference>
<dbReference type="PANTHER" id="PTHR46048">
    <property type="entry name" value="HYDROXYCARBOXYLIC ACID RECEPTOR 2"/>
    <property type="match status" value="1"/>
</dbReference>
<sequence length="320" mass="36313">MTNNSTCVEAPSLAPSVLTPMLILDFVLGLPGNILALWLLSFKAPWKSAYIFLLNLVLADVLLLIALPFHIDNALRGSWIFGDTFCRIHLFMISVNQSGSIAFMTLLVVDRFYRIVHPHHPVCHMSIQSAVMLVCGIWIVIAILRIPLLVTPVLKSSRNSSAFLCQNIDMWTDTGASMRVHSSLYVIEFALAFLVVVIFSVRICYHINGNRKLREHRRVKRTIYLLLTVVIIFTFCFLPNYITGSVAFFIRDISSCPSYILVCQWFSVSLCLVFLNSALDSILYSLSFAYFRDTLKQTANSTGLTKYRLSVKEKRAPRRF</sequence>
<dbReference type="InterPro" id="IPR017452">
    <property type="entry name" value="GPCR_Rhodpsn_7TM"/>
</dbReference>
<name>A0A556TJF8_BAGYA</name>
<organism evidence="10 11">
    <name type="scientific">Bagarius yarrelli</name>
    <name type="common">Goonch</name>
    <name type="synonym">Bagrus yarrelli</name>
    <dbReference type="NCBI Taxonomy" id="175774"/>
    <lineage>
        <taxon>Eukaryota</taxon>
        <taxon>Metazoa</taxon>
        <taxon>Chordata</taxon>
        <taxon>Craniata</taxon>
        <taxon>Vertebrata</taxon>
        <taxon>Euteleostomi</taxon>
        <taxon>Actinopterygii</taxon>
        <taxon>Neopterygii</taxon>
        <taxon>Teleostei</taxon>
        <taxon>Ostariophysi</taxon>
        <taxon>Siluriformes</taxon>
        <taxon>Sisoridae</taxon>
        <taxon>Sisorinae</taxon>
        <taxon>Bagarius</taxon>
    </lineage>
</organism>
<feature type="transmembrane region" description="Helical" evidence="8">
    <location>
        <begin position="265"/>
        <end position="291"/>
    </location>
</feature>
<dbReference type="InterPro" id="IPR051893">
    <property type="entry name" value="HCARs"/>
</dbReference>
<reference evidence="10 11" key="1">
    <citation type="journal article" date="2019" name="Genome Biol. Evol.">
        <title>Whole-Genome Sequencing of the Giant Devil Catfish, Bagarius yarrelli.</title>
        <authorList>
            <person name="Jiang W."/>
            <person name="Lv Y."/>
            <person name="Cheng L."/>
            <person name="Yang K."/>
            <person name="Chao B."/>
            <person name="Wang X."/>
            <person name="Li Y."/>
            <person name="Pan X."/>
            <person name="You X."/>
            <person name="Zhang Y."/>
            <person name="Yang J."/>
            <person name="Li J."/>
            <person name="Zhang X."/>
            <person name="Liu S."/>
            <person name="Sun C."/>
            <person name="Yang J."/>
            <person name="Shi Q."/>
        </authorList>
    </citation>
    <scope>NUCLEOTIDE SEQUENCE [LARGE SCALE GENOMIC DNA]</scope>
    <source>
        <strain evidence="10">JWS20170419001</strain>
        <tissue evidence="10">Muscle</tissue>
    </source>
</reference>
<feature type="transmembrane region" description="Helical" evidence="8">
    <location>
        <begin position="52"/>
        <end position="71"/>
    </location>
</feature>
<dbReference type="SUPFAM" id="SSF81321">
    <property type="entry name" value="Family A G protein-coupled receptor-like"/>
    <property type="match status" value="1"/>
</dbReference>
<evidence type="ECO:0000256" key="7">
    <source>
        <dbReference type="ARBA" id="ARBA00023224"/>
    </source>
</evidence>
<feature type="transmembrane region" description="Helical" evidence="8">
    <location>
        <begin position="184"/>
        <end position="205"/>
    </location>
</feature>
<keyword evidence="11" id="KW-1185">Reference proteome</keyword>
<keyword evidence="5 8" id="KW-0472">Membrane</keyword>
<keyword evidence="4" id="KW-0297">G-protein coupled receptor</keyword>
<dbReference type="OrthoDB" id="10055255at2759"/>
<evidence type="ECO:0000256" key="6">
    <source>
        <dbReference type="ARBA" id="ARBA00023170"/>
    </source>
</evidence>
<evidence type="ECO:0000313" key="11">
    <source>
        <dbReference type="Proteomes" id="UP000319801"/>
    </source>
</evidence>
<evidence type="ECO:0000256" key="1">
    <source>
        <dbReference type="ARBA" id="ARBA00004141"/>
    </source>
</evidence>
<evidence type="ECO:0000256" key="5">
    <source>
        <dbReference type="ARBA" id="ARBA00023136"/>
    </source>
</evidence>
<feature type="transmembrane region" description="Helical" evidence="8">
    <location>
        <begin position="225"/>
        <end position="250"/>
    </location>
</feature>
<evidence type="ECO:0000256" key="3">
    <source>
        <dbReference type="ARBA" id="ARBA00022989"/>
    </source>
</evidence>
<evidence type="ECO:0000259" key="9">
    <source>
        <dbReference type="PROSITE" id="PS50262"/>
    </source>
</evidence>
<dbReference type="PROSITE" id="PS50262">
    <property type="entry name" value="G_PROTEIN_RECEP_F1_2"/>
    <property type="match status" value="1"/>
</dbReference>
<evidence type="ECO:0000256" key="8">
    <source>
        <dbReference type="SAM" id="Phobius"/>
    </source>
</evidence>
<feature type="transmembrane region" description="Helical" evidence="8">
    <location>
        <begin position="130"/>
        <end position="150"/>
    </location>
</feature>